<dbReference type="GO" id="GO:0004140">
    <property type="term" value="F:dephospho-CoA kinase activity"/>
    <property type="evidence" value="ECO:0007669"/>
    <property type="project" value="UniProtKB-UniRule"/>
</dbReference>
<keyword evidence="5 7" id="KW-0418">Kinase</keyword>
<comment type="subcellular location">
    <subcellularLocation>
        <location evidence="5">Cytoplasm</location>
    </subcellularLocation>
</comment>
<dbReference type="InterPro" id="IPR027417">
    <property type="entry name" value="P-loop_NTPase"/>
</dbReference>
<dbReference type="HAMAP" id="MF_00376">
    <property type="entry name" value="Dephospho_CoA_kinase"/>
    <property type="match status" value="1"/>
</dbReference>
<comment type="function">
    <text evidence="5">Catalyzes the phosphorylation of the 3'-hydroxyl group of dephosphocoenzyme A to form coenzyme A.</text>
</comment>
<keyword evidence="5" id="KW-0963">Cytoplasm</keyword>
<dbReference type="SUPFAM" id="SSF52540">
    <property type="entry name" value="P-loop containing nucleoside triphosphate hydrolases"/>
    <property type="match status" value="1"/>
</dbReference>
<dbReference type="FunFam" id="3.40.50.300:FF:000485">
    <property type="entry name" value="Dephospho-CoA kinase CAB5"/>
    <property type="match status" value="1"/>
</dbReference>
<dbReference type="PANTHER" id="PTHR10695">
    <property type="entry name" value="DEPHOSPHO-COA KINASE-RELATED"/>
    <property type="match status" value="1"/>
</dbReference>
<evidence type="ECO:0000256" key="6">
    <source>
        <dbReference type="NCBIfam" id="TIGR00152"/>
    </source>
</evidence>
<evidence type="ECO:0000256" key="3">
    <source>
        <dbReference type="ARBA" id="ARBA00022840"/>
    </source>
</evidence>
<protein>
    <recommendedName>
        <fullName evidence="5 6">Dephospho-CoA kinase</fullName>
        <ecNumber evidence="5 6">2.7.1.24</ecNumber>
    </recommendedName>
    <alternativeName>
        <fullName evidence="5">Dephosphocoenzyme A kinase</fullName>
    </alternativeName>
</protein>
<dbReference type="STRING" id="553311.SAMN05216231_1492"/>
<dbReference type="EMBL" id="FNKD01000002">
    <property type="protein sequence ID" value="SDQ44213.1"/>
    <property type="molecule type" value="Genomic_DNA"/>
</dbReference>
<dbReference type="EC" id="2.7.1.24" evidence="5 6"/>
<evidence type="ECO:0000313" key="8">
    <source>
        <dbReference type="Proteomes" id="UP000199444"/>
    </source>
</evidence>
<dbReference type="CDD" id="cd02022">
    <property type="entry name" value="DPCK"/>
    <property type="match status" value="1"/>
</dbReference>
<accession>A0A1H1AX42</accession>
<dbReference type="Gene3D" id="3.40.50.300">
    <property type="entry name" value="P-loop containing nucleotide triphosphate hydrolases"/>
    <property type="match status" value="1"/>
</dbReference>
<keyword evidence="2 5" id="KW-0547">Nucleotide-binding</keyword>
<dbReference type="Proteomes" id="UP000199444">
    <property type="component" value="Unassembled WGS sequence"/>
</dbReference>
<comment type="similarity">
    <text evidence="1 5">Belongs to the CoaE family.</text>
</comment>
<dbReference type="PROSITE" id="PS51219">
    <property type="entry name" value="DPCK"/>
    <property type="match status" value="1"/>
</dbReference>
<name>A0A1H1AX42_9BACI</name>
<sequence length="204" mass="23174">MALVLGLTGSIASGKSTISLMFDDFNIPVVDADKLSREVVMPGEKAYEQIVETFGQEILRDDKALDRKKLGNIIFNDESKRKQLNGIVHPAVREKMLVRRDGYVESGTECVVLDIPLLFESKLTDFVDKTVVVYVDEDVQVQRLMERDEYSEEEAYQRINAQISVKEKANLADAVIDNNGTKQESYRQLEDLLKKWNVNEAKEA</sequence>
<proteinExistence type="inferred from homology"/>
<keyword evidence="8" id="KW-1185">Reference proteome</keyword>
<evidence type="ECO:0000313" key="7">
    <source>
        <dbReference type="EMBL" id="SDQ44213.1"/>
    </source>
</evidence>
<evidence type="ECO:0000256" key="1">
    <source>
        <dbReference type="ARBA" id="ARBA00009018"/>
    </source>
</evidence>
<dbReference type="NCBIfam" id="TIGR00152">
    <property type="entry name" value="dephospho-CoA kinase"/>
    <property type="match status" value="1"/>
</dbReference>
<dbReference type="AlphaFoldDB" id="A0A1H1AX42"/>
<evidence type="ECO:0000256" key="4">
    <source>
        <dbReference type="ARBA" id="ARBA00022993"/>
    </source>
</evidence>
<keyword evidence="3 5" id="KW-0067">ATP-binding</keyword>
<dbReference type="GO" id="GO:0015937">
    <property type="term" value="P:coenzyme A biosynthetic process"/>
    <property type="evidence" value="ECO:0007669"/>
    <property type="project" value="UniProtKB-UniRule"/>
</dbReference>
<comment type="catalytic activity">
    <reaction evidence="5">
        <text>3'-dephospho-CoA + ATP = ADP + CoA + H(+)</text>
        <dbReference type="Rhea" id="RHEA:18245"/>
        <dbReference type="ChEBI" id="CHEBI:15378"/>
        <dbReference type="ChEBI" id="CHEBI:30616"/>
        <dbReference type="ChEBI" id="CHEBI:57287"/>
        <dbReference type="ChEBI" id="CHEBI:57328"/>
        <dbReference type="ChEBI" id="CHEBI:456216"/>
        <dbReference type="EC" id="2.7.1.24"/>
    </reaction>
</comment>
<dbReference type="RefSeq" id="WP_092492352.1">
    <property type="nucleotide sequence ID" value="NZ_FNKD01000002.1"/>
</dbReference>
<evidence type="ECO:0000256" key="5">
    <source>
        <dbReference type="HAMAP-Rule" id="MF_00376"/>
    </source>
</evidence>
<reference evidence="7 8" key="1">
    <citation type="submission" date="2016-10" db="EMBL/GenBank/DDBJ databases">
        <authorList>
            <person name="de Groot N.N."/>
        </authorList>
    </citation>
    <scope>NUCLEOTIDE SEQUENCE [LARGE SCALE GENOMIC DNA]</scope>
    <source>
        <strain evidence="7 8">CGMCC 1.10449</strain>
    </source>
</reference>
<keyword evidence="5" id="KW-0808">Transferase</keyword>
<organism evidence="7 8">
    <name type="scientific">Virgibacillus salinus</name>
    <dbReference type="NCBI Taxonomy" id="553311"/>
    <lineage>
        <taxon>Bacteria</taxon>
        <taxon>Bacillati</taxon>
        <taxon>Bacillota</taxon>
        <taxon>Bacilli</taxon>
        <taxon>Bacillales</taxon>
        <taxon>Bacillaceae</taxon>
        <taxon>Virgibacillus</taxon>
    </lineage>
</organism>
<dbReference type="InterPro" id="IPR001977">
    <property type="entry name" value="Depp_CoAkinase"/>
</dbReference>
<dbReference type="PANTHER" id="PTHR10695:SF46">
    <property type="entry name" value="BIFUNCTIONAL COENZYME A SYNTHASE-RELATED"/>
    <property type="match status" value="1"/>
</dbReference>
<dbReference type="GO" id="GO:0005737">
    <property type="term" value="C:cytoplasm"/>
    <property type="evidence" value="ECO:0007669"/>
    <property type="project" value="UniProtKB-SubCell"/>
</dbReference>
<feature type="binding site" evidence="5">
    <location>
        <begin position="12"/>
        <end position="17"/>
    </location>
    <ligand>
        <name>ATP</name>
        <dbReference type="ChEBI" id="CHEBI:30616"/>
    </ligand>
</feature>
<comment type="pathway">
    <text evidence="5">Cofactor biosynthesis; coenzyme A biosynthesis; CoA from (R)-pantothenate: step 5/5.</text>
</comment>
<gene>
    <name evidence="5" type="primary">coaE</name>
    <name evidence="7" type="ORF">SAMN05216231_1492</name>
</gene>
<evidence type="ECO:0000256" key="2">
    <source>
        <dbReference type="ARBA" id="ARBA00022741"/>
    </source>
</evidence>
<dbReference type="UniPathway" id="UPA00241">
    <property type="reaction ID" value="UER00356"/>
</dbReference>
<dbReference type="GO" id="GO:0005524">
    <property type="term" value="F:ATP binding"/>
    <property type="evidence" value="ECO:0007669"/>
    <property type="project" value="UniProtKB-UniRule"/>
</dbReference>
<keyword evidence="4 5" id="KW-0173">Coenzyme A biosynthesis</keyword>
<dbReference type="Pfam" id="PF01121">
    <property type="entry name" value="CoaE"/>
    <property type="match status" value="1"/>
</dbReference>